<dbReference type="AlphaFoldDB" id="A0A9P3FYK1"/>
<evidence type="ECO:0000313" key="3">
    <source>
        <dbReference type="Proteomes" id="UP000703269"/>
    </source>
</evidence>
<proteinExistence type="predicted"/>
<feature type="compositionally biased region" description="Pro residues" evidence="1">
    <location>
        <begin position="398"/>
        <end position="408"/>
    </location>
</feature>
<feature type="compositionally biased region" description="Acidic residues" evidence="1">
    <location>
        <begin position="325"/>
        <end position="368"/>
    </location>
</feature>
<dbReference type="OrthoDB" id="10660132at2759"/>
<name>A0A9P3FYK1_9APHY</name>
<evidence type="ECO:0000313" key="2">
    <source>
        <dbReference type="EMBL" id="GJE85608.1"/>
    </source>
</evidence>
<feature type="region of interest" description="Disordered" evidence="1">
    <location>
        <begin position="1"/>
        <end position="29"/>
    </location>
</feature>
<protein>
    <submittedName>
        <fullName evidence="2">Uncharacterized protein</fullName>
    </submittedName>
</protein>
<evidence type="ECO:0000256" key="1">
    <source>
        <dbReference type="SAM" id="MobiDB-lite"/>
    </source>
</evidence>
<dbReference type="Proteomes" id="UP000703269">
    <property type="component" value="Unassembled WGS sequence"/>
</dbReference>
<feature type="region of interest" description="Disordered" evidence="1">
    <location>
        <begin position="276"/>
        <end position="369"/>
    </location>
</feature>
<dbReference type="EMBL" id="BPQB01000002">
    <property type="protein sequence ID" value="GJE85608.1"/>
    <property type="molecule type" value="Genomic_DNA"/>
</dbReference>
<feature type="compositionally biased region" description="Polar residues" evidence="1">
    <location>
        <begin position="295"/>
        <end position="306"/>
    </location>
</feature>
<gene>
    <name evidence="2" type="ORF">PsYK624_016870</name>
</gene>
<comment type="caution">
    <text evidence="2">The sequence shown here is derived from an EMBL/GenBank/DDBJ whole genome shotgun (WGS) entry which is preliminary data.</text>
</comment>
<feature type="region of interest" description="Disordered" evidence="1">
    <location>
        <begin position="388"/>
        <end position="408"/>
    </location>
</feature>
<reference evidence="2 3" key="1">
    <citation type="submission" date="2021-08" db="EMBL/GenBank/DDBJ databases">
        <title>Draft Genome Sequence of Phanerochaete sordida strain YK-624.</title>
        <authorList>
            <person name="Mori T."/>
            <person name="Dohra H."/>
            <person name="Suzuki T."/>
            <person name="Kawagishi H."/>
            <person name="Hirai H."/>
        </authorList>
    </citation>
    <scope>NUCLEOTIDE SEQUENCE [LARGE SCALE GENOMIC DNA]</scope>
    <source>
        <strain evidence="2 3">YK-624</strain>
    </source>
</reference>
<organism evidence="2 3">
    <name type="scientific">Phanerochaete sordida</name>
    <dbReference type="NCBI Taxonomy" id="48140"/>
    <lineage>
        <taxon>Eukaryota</taxon>
        <taxon>Fungi</taxon>
        <taxon>Dikarya</taxon>
        <taxon>Basidiomycota</taxon>
        <taxon>Agaricomycotina</taxon>
        <taxon>Agaricomycetes</taxon>
        <taxon>Polyporales</taxon>
        <taxon>Phanerochaetaceae</taxon>
        <taxon>Phanerochaete</taxon>
    </lineage>
</organism>
<keyword evidence="3" id="KW-1185">Reference proteome</keyword>
<sequence length="479" mass="51472">MTVIVPRQSPTQPIGVPAPDRSTTDPLSTPRAVLPRAVVAAAVASLPTLSPVLLPHEPEYCLAAKRKAADIDHDDADDAPRAIKKPKNDQQEALFGPLNTPPQADAPQPSPFDIAIEQAIAAALYVFPPDARTEPAPIAVDAPSLVDQLAIQYPSHVHPPLALAALGDGLPAEDPAAQTWQEPPVPGFFPGDVSPQPVAGPSSSAVPPPVVAIEGIDILPEQPQPVPAAAAEPEQACGKPKRNESLWATACRDRMRTIIGLCGTWESLRVVLGEPSKVPKPAEQPEAQPQDDSAKSVSGDSRSGASDTVPEDLPMEIYTPSNFSSEEESDEEAEREATESEIEEAADMSFDLDEDRESDYEDYEDGCECDPSSIEPDEHESIMEVTFEQPSTPSVPLSSPPPPELPPTPAPVATIQISSTPELPRLATFRALGIREWIIPDLNRGTPRRVHPSHCGVLTREHLHAAAQRDRDAWRAMWQ</sequence>
<accession>A0A9P3FYK1</accession>